<dbReference type="PANTHER" id="PTHR22762:SF54">
    <property type="entry name" value="BCDNA.GH04962"/>
    <property type="match status" value="1"/>
</dbReference>
<dbReference type="AlphaFoldDB" id="A2FHI6"/>
<accession>A2FHI6</accession>
<evidence type="ECO:0000313" key="15">
    <source>
        <dbReference type="EMBL" id="EAX95621.1"/>
    </source>
</evidence>
<evidence type="ECO:0000256" key="9">
    <source>
        <dbReference type="ARBA" id="ARBA00042895"/>
    </source>
</evidence>
<dbReference type="eggNOG" id="KOG1066">
    <property type="taxonomic scope" value="Eukaryota"/>
</dbReference>
<keyword evidence="7" id="KW-0325">Glycoprotein</keyword>
<dbReference type="Pfam" id="PF13802">
    <property type="entry name" value="Gal_mutarotas_2"/>
    <property type="match status" value="1"/>
</dbReference>
<dbReference type="InterPro" id="IPR048395">
    <property type="entry name" value="Glyco_hydro_31_C"/>
</dbReference>
<evidence type="ECO:0000256" key="2">
    <source>
        <dbReference type="ARBA" id="ARBA00004833"/>
    </source>
</evidence>
<dbReference type="GO" id="GO:0030246">
    <property type="term" value="F:carbohydrate binding"/>
    <property type="evidence" value="ECO:0007669"/>
    <property type="project" value="InterPro"/>
</dbReference>
<dbReference type="InterPro" id="IPR011013">
    <property type="entry name" value="Gal_mutarotase_sf_dom"/>
</dbReference>
<dbReference type="VEuPathDB" id="TrichDB:TVAGG3_0954430"/>
<dbReference type="GO" id="GO:0006491">
    <property type="term" value="P:N-glycan processing"/>
    <property type="evidence" value="ECO:0000318"/>
    <property type="project" value="GO_Central"/>
</dbReference>
<dbReference type="InParanoid" id="A2FHI6"/>
<dbReference type="Pfam" id="PF17137">
    <property type="entry name" value="DUF5110"/>
    <property type="match status" value="1"/>
</dbReference>
<feature type="domain" description="Glycosyl hydrolase family 31 C-terminal" evidence="14">
    <location>
        <begin position="630"/>
        <end position="720"/>
    </location>
</feature>
<dbReference type="SUPFAM" id="SSF51445">
    <property type="entry name" value="(Trans)glycosidases"/>
    <property type="match status" value="1"/>
</dbReference>
<keyword evidence="4" id="KW-0732">Signal</keyword>
<organism evidence="15 16">
    <name type="scientific">Trichomonas vaginalis (strain ATCC PRA-98 / G3)</name>
    <dbReference type="NCBI Taxonomy" id="412133"/>
    <lineage>
        <taxon>Eukaryota</taxon>
        <taxon>Metamonada</taxon>
        <taxon>Parabasalia</taxon>
        <taxon>Trichomonadida</taxon>
        <taxon>Trichomonadidae</taxon>
        <taxon>Trichomonas</taxon>
    </lineage>
</organism>
<sequence length="824" mass="94879">MFGILLRISYSAIRTCEDLDFCAENIGKSQTWAIDKSTIIANDSVYFTMQNEEKKSKISFQISYIANVGFRFRANPIPADNFFRYDLSNESLVIDQDTIKNLEVLKSEIGDKIILKRDSMALTVEFEPFNIYIENNGERIITINGEQSLLFQHHMEVEEPDKWESFTDLIPNGPTAVACDFKFEKEGVHFSGLGERSAPLNIENQQEPIRLYNTDGYEYDKDSYTNLYGSVPFLLAHASGYNVGVFWMNPSDTFVKFDENKAFFISEGGFLDFVIIQGSFYEILNSYTLLTGRPQHPPLFSLGYHQSRWDYKNLVTVKQVIKELDDANIPFDVFWLDIDHLEGKTPFTVSESFQPLEDLIELLDKQHRNLVRVCDPHFPTSVDNRQYKETRSRKLLVQTSKGMTFIGDSWPGQCSFPDFLNTAVRDYWAKQFNYGMDVTGQNVFYWNDMNEPSIFKNYESTFPKDNIHFGGVENREVHNIYGHLNSFSTFDGLLHRNNDQNIRPFVLSRSFFSGSQRYAFTWSGDNTATWDHLHTSVHMAITSGICGIPLTGSDVGGFLRSPDELLLTRWMQLGSLCYPFFREHCHHKSQRREPSNYEGETLNALRNAIINRYKLLPTIYTFAYESSQTGSPITRPLFAEFPDNDDSHENGEDFMIGDLVLVKPIVDEDDEEKETEKLNYIEMYNTKFFPLPMYGIKGNEKVKSDEISKYPVYLREGKILPLFSTVTKNTHETLRSSDIDLVIALNEEGTAKGRLYLDDGISYNYKNGEYLYVELSYKDGKVSYQRIGDKEQTIPDFLATKKISNVIILEAGKEPNTIKLDISF</sequence>
<evidence type="ECO:0000259" key="12">
    <source>
        <dbReference type="Pfam" id="PF13802"/>
    </source>
</evidence>
<keyword evidence="8 10" id="KW-0326">Glycosidase</keyword>
<comment type="similarity">
    <text evidence="3 10">Belongs to the glycosyl hydrolase 31 family.</text>
</comment>
<dbReference type="KEGG" id="tva:4753386"/>
<dbReference type="GO" id="GO:0005975">
    <property type="term" value="P:carbohydrate metabolic process"/>
    <property type="evidence" value="ECO:0007669"/>
    <property type="project" value="InterPro"/>
</dbReference>
<dbReference type="SUPFAM" id="SSF51011">
    <property type="entry name" value="Glycosyl hydrolase domain"/>
    <property type="match status" value="1"/>
</dbReference>
<dbReference type="InterPro" id="IPR000322">
    <property type="entry name" value="Glyco_hydro_31_TIM"/>
</dbReference>
<dbReference type="GO" id="GO:0005783">
    <property type="term" value="C:endoplasmic reticulum"/>
    <property type="evidence" value="ECO:0007669"/>
    <property type="project" value="UniProtKB-SubCell"/>
</dbReference>
<reference evidence="15" key="1">
    <citation type="submission" date="2006-10" db="EMBL/GenBank/DDBJ databases">
        <authorList>
            <person name="Amadeo P."/>
            <person name="Zhao Q."/>
            <person name="Wortman J."/>
            <person name="Fraser-Liggett C."/>
            <person name="Carlton J."/>
        </authorList>
    </citation>
    <scope>NUCLEOTIDE SEQUENCE</scope>
    <source>
        <strain evidence="15">G3</strain>
    </source>
</reference>
<evidence type="ECO:0000256" key="6">
    <source>
        <dbReference type="ARBA" id="ARBA00022824"/>
    </source>
</evidence>
<dbReference type="Pfam" id="PF01055">
    <property type="entry name" value="Glyco_hydro_31_2nd"/>
    <property type="match status" value="1"/>
</dbReference>
<evidence type="ECO:0000256" key="8">
    <source>
        <dbReference type="ARBA" id="ARBA00023295"/>
    </source>
</evidence>
<keyword evidence="5 10" id="KW-0378">Hydrolase</keyword>
<dbReference type="Gene3D" id="2.60.40.1760">
    <property type="entry name" value="glycosyl hydrolase (family 31)"/>
    <property type="match status" value="1"/>
</dbReference>
<dbReference type="OMA" id="IVEITIY"/>
<dbReference type="InterPro" id="IPR025887">
    <property type="entry name" value="Glyco_hydro_31_N_dom"/>
</dbReference>
<name>A2FHI6_TRIV3</name>
<keyword evidence="6" id="KW-0256">Endoplasmic reticulum</keyword>
<reference evidence="15" key="2">
    <citation type="journal article" date="2007" name="Science">
        <title>Draft genome sequence of the sexually transmitted pathogen Trichomonas vaginalis.</title>
        <authorList>
            <person name="Carlton J.M."/>
            <person name="Hirt R.P."/>
            <person name="Silva J.C."/>
            <person name="Delcher A.L."/>
            <person name="Schatz M."/>
            <person name="Zhao Q."/>
            <person name="Wortman J.R."/>
            <person name="Bidwell S.L."/>
            <person name="Alsmark U.C.M."/>
            <person name="Besteiro S."/>
            <person name="Sicheritz-Ponten T."/>
            <person name="Noel C.J."/>
            <person name="Dacks J.B."/>
            <person name="Foster P.G."/>
            <person name="Simillion C."/>
            <person name="Van de Peer Y."/>
            <person name="Miranda-Saavedra D."/>
            <person name="Barton G.J."/>
            <person name="Westrop G.D."/>
            <person name="Mueller S."/>
            <person name="Dessi D."/>
            <person name="Fiori P.L."/>
            <person name="Ren Q."/>
            <person name="Paulsen I."/>
            <person name="Zhang H."/>
            <person name="Bastida-Corcuera F.D."/>
            <person name="Simoes-Barbosa A."/>
            <person name="Brown M.T."/>
            <person name="Hayes R.D."/>
            <person name="Mukherjee M."/>
            <person name="Okumura C.Y."/>
            <person name="Schneider R."/>
            <person name="Smith A.J."/>
            <person name="Vanacova S."/>
            <person name="Villalvazo M."/>
            <person name="Haas B.J."/>
            <person name="Pertea M."/>
            <person name="Feldblyum T.V."/>
            <person name="Utterback T.R."/>
            <person name="Shu C.L."/>
            <person name="Osoegawa K."/>
            <person name="de Jong P.J."/>
            <person name="Hrdy I."/>
            <person name="Horvathova L."/>
            <person name="Zubacova Z."/>
            <person name="Dolezal P."/>
            <person name="Malik S.B."/>
            <person name="Logsdon J.M. Jr."/>
            <person name="Henze K."/>
            <person name="Gupta A."/>
            <person name="Wang C.C."/>
            <person name="Dunne R.L."/>
            <person name="Upcroft J.A."/>
            <person name="Upcroft P."/>
            <person name="White O."/>
            <person name="Salzberg S.L."/>
            <person name="Tang P."/>
            <person name="Chiu C.-H."/>
            <person name="Lee Y.-S."/>
            <person name="Embley T.M."/>
            <person name="Coombs G.H."/>
            <person name="Mottram J.C."/>
            <person name="Tachezy J."/>
            <person name="Fraser-Liggett C.M."/>
            <person name="Johnson P.J."/>
        </authorList>
    </citation>
    <scope>NUCLEOTIDE SEQUENCE [LARGE SCALE GENOMIC DNA]</scope>
    <source>
        <strain evidence="15">G3</strain>
    </source>
</reference>
<dbReference type="Pfam" id="PF21365">
    <property type="entry name" value="Glyco_hydro_31_3rd"/>
    <property type="match status" value="1"/>
</dbReference>
<dbReference type="VEuPathDB" id="TrichDB:TVAG_047190"/>
<dbReference type="CDD" id="cd06603">
    <property type="entry name" value="GH31_GANC_GANAB_alpha"/>
    <property type="match status" value="1"/>
</dbReference>
<evidence type="ECO:0000259" key="11">
    <source>
        <dbReference type="Pfam" id="PF01055"/>
    </source>
</evidence>
<dbReference type="STRING" id="5722.A2FHI6"/>
<evidence type="ECO:0000256" key="1">
    <source>
        <dbReference type="ARBA" id="ARBA00004240"/>
    </source>
</evidence>
<comment type="pathway">
    <text evidence="2">Glycan metabolism; N-glycan metabolism.</text>
</comment>
<proteinExistence type="inferred from homology"/>
<evidence type="ECO:0000256" key="7">
    <source>
        <dbReference type="ARBA" id="ARBA00023180"/>
    </source>
</evidence>
<dbReference type="InterPro" id="IPR033403">
    <property type="entry name" value="DUF5110"/>
</dbReference>
<evidence type="ECO:0000256" key="4">
    <source>
        <dbReference type="ARBA" id="ARBA00022729"/>
    </source>
</evidence>
<keyword evidence="16" id="KW-1185">Reference proteome</keyword>
<dbReference type="Proteomes" id="UP000001542">
    <property type="component" value="Unassembled WGS sequence"/>
</dbReference>
<dbReference type="OrthoDB" id="440381at2759"/>
<dbReference type="CDD" id="cd14752">
    <property type="entry name" value="GH31_N"/>
    <property type="match status" value="1"/>
</dbReference>
<dbReference type="GO" id="GO:0090599">
    <property type="term" value="F:alpha-glucosidase activity"/>
    <property type="evidence" value="ECO:0000318"/>
    <property type="project" value="GO_Central"/>
</dbReference>
<feature type="domain" description="DUF5110" evidence="13">
    <location>
        <begin position="741"/>
        <end position="803"/>
    </location>
</feature>
<dbReference type="InterPro" id="IPR017853">
    <property type="entry name" value="GH"/>
</dbReference>
<dbReference type="EMBL" id="DS113796">
    <property type="protein sequence ID" value="EAX95621.1"/>
    <property type="molecule type" value="Genomic_DNA"/>
</dbReference>
<evidence type="ECO:0000256" key="3">
    <source>
        <dbReference type="ARBA" id="ARBA00007806"/>
    </source>
</evidence>
<feature type="domain" description="Glycoside hydrolase family 31 TIM barrel" evidence="11">
    <location>
        <begin position="294"/>
        <end position="621"/>
    </location>
</feature>
<gene>
    <name evidence="15" type="ORF">TVAG_047190</name>
</gene>
<evidence type="ECO:0000259" key="13">
    <source>
        <dbReference type="Pfam" id="PF17137"/>
    </source>
</evidence>
<dbReference type="InterPro" id="IPR013780">
    <property type="entry name" value="Glyco_hydro_b"/>
</dbReference>
<evidence type="ECO:0000256" key="5">
    <source>
        <dbReference type="ARBA" id="ARBA00022801"/>
    </source>
</evidence>
<evidence type="ECO:0000256" key="10">
    <source>
        <dbReference type="RuleBase" id="RU361185"/>
    </source>
</evidence>
<dbReference type="SMR" id="A2FHI6"/>
<dbReference type="PANTHER" id="PTHR22762">
    <property type="entry name" value="ALPHA-GLUCOSIDASE"/>
    <property type="match status" value="1"/>
</dbReference>
<protein>
    <recommendedName>
        <fullName evidence="9">Glucosidase II subunit alpha</fullName>
    </recommendedName>
</protein>
<dbReference type="SUPFAM" id="SSF74650">
    <property type="entry name" value="Galactose mutarotase-like"/>
    <property type="match status" value="1"/>
</dbReference>
<comment type="subcellular location">
    <subcellularLocation>
        <location evidence="1">Endoplasmic reticulum</location>
    </subcellularLocation>
</comment>
<dbReference type="Gene3D" id="2.60.40.1180">
    <property type="entry name" value="Golgi alpha-mannosidase II"/>
    <property type="match status" value="2"/>
</dbReference>
<evidence type="ECO:0000259" key="14">
    <source>
        <dbReference type="Pfam" id="PF21365"/>
    </source>
</evidence>
<feature type="domain" description="Glycoside hydrolase family 31 N-terminal" evidence="12">
    <location>
        <begin position="60"/>
        <end position="255"/>
    </location>
</feature>
<dbReference type="RefSeq" id="XP_001308551.1">
    <property type="nucleotide sequence ID" value="XM_001308550.1"/>
</dbReference>
<evidence type="ECO:0000313" key="16">
    <source>
        <dbReference type="Proteomes" id="UP000001542"/>
    </source>
</evidence>
<dbReference type="Gene3D" id="3.20.20.80">
    <property type="entry name" value="Glycosidases"/>
    <property type="match status" value="1"/>
</dbReference>